<dbReference type="Pfam" id="PF00005">
    <property type="entry name" value="ABC_tran"/>
    <property type="match status" value="1"/>
</dbReference>
<dbReference type="SUPFAM" id="SSF52540">
    <property type="entry name" value="P-loop containing nucleoside triphosphate hydrolases"/>
    <property type="match status" value="1"/>
</dbReference>
<feature type="transmembrane region" description="Helical" evidence="7">
    <location>
        <begin position="278"/>
        <end position="301"/>
    </location>
</feature>
<feature type="domain" description="ABC transporter" evidence="8">
    <location>
        <begin position="332"/>
        <end position="567"/>
    </location>
</feature>
<dbReference type="InterPro" id="IPR003439">
    <property type="entry name" value="ABC_transporter-like_ATP-bd"/>
</dbReference>
<name>A0ABR7GGG0_9FIRM</name>
<comment type="caution">
    <text evidence="10">The sequence shown here is derived from an EMBL/GenBank/DDBJ whole genome shotgun (WGS) entry which is preliminary data.</text>
</comment>
<dbReference type="Pfam" id="PF00664">
    <property type="entry name" value="ABC_membrane"/>
    <property type="match status" value="1"/>
</dbReference>
<evidence type="ECO:0000256" key="3">
    <source>
        <dbReference type="ARBA" id="ARBA00022741"/>
    </source>
</evidence>
<protein>
    <submittedName>
        <fullName evidence="10">ABC transporter ATP-binding protein</fullName>
    </submittedName>
</protein>
<evidence type="ECO:0000313" key="11">
    <source>
        <dbReference type="Proteomes" id="UP000643810"/>
    </source>
</evidence>
<reference evidence="10 11" key="1">
    <citation type="submission" date="2020-08" db="EMBL/GenBank/DDBJ databases">
        <title>Genome public.</title>
        <authorList>
            <person name="Liu C."/>
            <person name="Sun Q."/>
        </authorList>
    </citation>
    <scope>NUCLEOTIDE SEQUENCE [LARGE SCALE GENOMIC DNA]</scope>
    <source>
        <strain evidence="10 11">NSJ-9</strain>
    </source>
</reference>
<evidence type="ECO:0000259" key="9">
    <source>
        <dbReference type="PROSITE" id="PS50929"/>
    </source>
</evidence>
<dbReference type="InterPro" id="IPR017871">
    <property type="entry name" value="ABC_transporter-like_CS"/>
</dbReference>
<sequence>MKFLGKYLKDYKKESIFAPLFKMLEAIFELLVPLVMASIIDVGIANRDRDYVIHMCLLLTLFAILGLAFAITAQYFAAKAAIYTASKMRADLFHRIMDMSAASHGSVGTSALTTRITSDINQIQSGINMFLRLFLRSPFIVFGAMIMALIVDVKSTLIFVIVIALLGLVVYGITKSTLPIFSRIQKKMERVFLAVGENLEGARVIRAFGNQDQQKQAFGTQTEDLYADQMRAGKVSALLNPITYVIVNLGVVAVIWFGSTQVDMGILAKGQVVALVNYMSQILVELIKLANLIVVLMRAYASVTRVEQIMEMPYDERTYVTETQKASEADAVSYEQVSFAYPQAGEMAIRDIDFKVPDHGTVGIIGGTGSGKSTVLHLLNHMYDASKGKVLIYGKDVRSYKENELTKIVGLVPQRGVLFHGSIRDNIRFGREDITDDMIATAVHAAQADNVIESKEHGLDEEILQDARNLSGGQRQRLMIARALAGQPKILVLDDSASALDVATDAALRKAIRGLPWHPTTFIVSQRASSVMEADQILVMEDGCIVGKGKHEDLLRDNAIYQEIYYSQFPKDEKEQNS</sequence>
<gene>
    <name evidence="10" type="ORF">H8R94_08060</name>
</gene>
<evidence type="ECO:0000313" key="10">
    <source>
        <dbReference type="EMBL" id="MBC5686550.1"/>
    </source>
</evidence>
<dbReference type="InterPro" id="IPR027417">
    <property type="entry name" value="P-loop_NTPase"/>
</dbReference>
<keyword evidence="5 7" id="KW-1133">Transmembrane helix</keyword>
<feature type="transmembrane region" description="Helical" evidence="7">
    <location>
        <begin position="238"/>
        <end position="258"/>
    </location>
</feature>
<evidence type="ECO:0000259" key="8">
    <source>
        <dbReference type="PROSITE" id="PS50893"/>
    </source>
</evidence>
<dbReference type="Proteomes" id="UP000643810">
    <property type="component" value="Unassembled WGS sequence"/>
</dbReference>
<proteinExistence type="predicted"/>
<dbReference type="PANTHER" id="PTHR43394">
    <property type="entry name" value="ATP-DEPENDENT PERMEASE MDL1, MITOCHONDRIAL"/>
    <property type="match status" value="1"/>
</dbReference>
<dbReference type="SMART" id="SM00382">
    <property type="entry name" value="AAA"/>
    <property type="match status" value="1"/>
</dbReference>
<evidence type="ECO:0000256" key="1">
    <source>
        <dbReference type="ARBA" id="ARBA00004651"/>
    </source>
</evidence>
<dbReference type="RefSeq" id="WP_186854359.1">
    <property type="nucleotide sequence ID" value="NZ_JACOPG010000003.1"/>
</dbReference>
<feature type="transmembrane region" description="Helical" evidence="7">
    <location>
        <begin position="52"/>
        <end position="78"/>
    </location>
</feature>
<dbReference type="InterPro" id="IPR011527">
    <property type="entry name" value="ABC1_TM_dom"/>
</dbReference>
<dbReference type="GO" id="GO:0005524">
    <property type="term" value="F:ATP binding"/>
    <property type="evidence" value="ECO:0007669"/>
    <property type="project" value="UniProtKB-KW"/>
</dbReference>
<dbReference type="CDD" id="cd18548">
    <property type="entry name" value="ABC_6TM_Tm287_like"/>
    <property type="match status" value="1"/>
</dbReference>
<keyword evidence="6 7" id="KW-0472">Membrane</keyword>
<keyword evidence="11" id="KW-1185">Reference proteome</keyword>
<dbReference type="PANTHER" id="PTHR43394:SF1">
    <property type="entry name" value="ATP-BINDING CASSETTE SUB-FAMILY B MEMBER 10, MITOCHONDRIAL"/>
    <property type="match status" value="1"/>
</dbReference>
<dbReference type="PROSITE" id="PS00211">
    <property type="entry name" value="ABC_TRANSPORTER_1"/>
    <property type="match status" value="1"/>
</dbReference>
<evidence type="ECO:0000256" key="7">
    <source>
        <dbReference type="SAM" id="Phobius"/>
    </source>
</evidence>
<dbReference type="PROSITE" id="PS50929">
    <property type="entry name" value="ABC_TM1F"/>
    <property type="match status" value="1"/>
</dbReference>
<feature type="transmembrane region" description="Helical" evidence="7">
    <location>
        <begin position="157"/>
        <end position="178"/>
    </location>
</feature>
<dbReference type="Gene3D" id="1.20.1560.10">
    <property type="entry name" value="ABC transporter type 1, transmembrane domain"/>
    <property type="match status" value="1"/>
</dbReference>
<dbReference type="Gene3D" id="3.40.50.300">
    <property type="entry name" value="P-loop containing nucleotide triphosphate hydrolases"/>
    <property type="match status" value="1"/>
</dbReference>
<evidence type="ECO:0000256" key="4">
    <source>
        <dbReference type="ARBA" id="ARBA00022840"/>
    </source>
</evidence>
<feature type="transmembrane region" description="Helical" evidence="7">
    <location>
        <begin position="133"/>
        <end position="151"/>
    </location>
</feature>
<comment type="subcellular location">
    <subcellularLocation>
        <location evidence="1">Cell membrane</location>
        <topology evidence="1">Multi-pass membrane protein</topology>
    </subcellularLocation>
</comment>
<evidence type="ECO:0000256" key="5">
    <source>
        <dbReference type="ARBA" id="ARBA00022989"/>
    </source>
</evidence>
<keyword evidence="3" id="KW-0547">Nucleotide-binding</keyword>
<feature type="transmembrane region" description="Helical" evidence="7">
    <location>
        <begin position="20"/>
        <end position="40"/>
    </location>
</feature>
<feature type="domain" description="ABC transmembrane type-1" evidence="9">
    <location>
        <begin position="16"/>
        <end position="298"/>
    </location>
</feature>
<accession>A0ABR7GGG0</accession>
<dbReference type="SUPFAM" id="SSF90123">
    <property type="entry name" value="ABC transporter transmembrane region"/>
    <property type="match status" value="1"/>
</dbReference>
<dbReference type="EMBL" id="JACOPG010000003">
    <property type="protein sequence ID" value="MBC5686550.1"/>
    <property type="molecule type" value="Genomic_DNA"/>
</dbReference>
<evidence type="ECO:0000256" key="6">
    <source>
        <dbReference type="ARBA" id="ARBA00023136"/>
    </source>
</evidence>
<keyword evidence="2 7" id="KW-0812">Transmembrane</keyword>
<keyword evidence="4 10" id="KW-0067">ATP-binding</keyword>
<evidence type="ECO:0000256" key="2">
    <source>
        <dbReference type="ARBA" id="ARBA00022692"/>
    </source>
</evidence>
<dbReference type="InterPro" id="IPR036640">
    <property type="entry name" value="ABC1_TM_sf"/>
</dbReference>
<dbReference type="PROSITE" id="PS50893">
    <property type="entry name" value="ABC_TRANSPORTER_2"/>
    <property type="match status" value="1"/>
</dbReference>
<dbReference type="InterPro" id="IPR039421">
    <property type="entry name" value="Type_1_exporter"/>
</dbReference>
<organism evidence="10 11">
    <name type="scientific">Roseburia lenta</name>
    <dbReference type="NCBI Taxonomy" id="2763061"/>
    <lineage>
        <taxon>Bacteria</taxon>
        <taxon>Bacillati</taxon>
        <taxon>Bacillota</taxon>
        <taxon>Clostridia</taxon>
        <taxon>Lachnospirales</taxon>
        <taxon>Lachnospiraceae</taxon>
        <taxon>Roseburia</taxon>
    </lineage>
</organism>
<dbReference type="InterPro" id="IPR003593">
    <property type="entry name" value="AAA+_ATPase"/>
</dbReference>